<dbReference type="Proteomes" id="UP000812966">
    <property type="component" value="Unassembled WGS sequence"/>
</dbReference>
<feature type="compositionally biased region" description="Basic and acidic residues" evidence="2">
    <location>
        <begin position="141"/>
        <end position="158"/>
    </location>
</feature>
<reference evidence="3" key="1">
    <citation type="submission" date="2020-04" db="EMBL/GenBank/DDBJ databases">
        <title>Analysis of mating type loci in Filobasidium floriforme.</title>
        <authorList>
            <person name="Nowrousian M."/>
        </authorList>
    </citation>
    <scope>NUCLEOTIDE SEQUENCE</scope>
    <source>
        <strain evidence="3">CBS 6242</strain>
    </source>
</reference>
<feature type="compositionally biased region" description="Basic and acidic residues" evidence="2">
    <location>
        <begin position="116"/>
        <end position="130"/>
    </location>
</feature>
<feature type="compositionally biased region" description="Basic and acidic residues" evidence="2">
    <location>
        <begin position="584"/>
        <end position="593"/>
    </location>
</feature>
<feature type="compositionally biased region" description="Basic and acidic residues" evidence="2">
    <location>
        <begin position="183"/>
        <end position="211"/>
    </location>
</feature>
<feature type="compositionally biased region" description="Basic and acidic residues" evidence="2">
    <location>
        <begin position="391"/>
        <end position="420"/>
    </location>
</feature>
<feature type="compositionally biased region" description="Basic and acidic residues" evidence="2">
    <location>
        <begin position="52"/>
        <end position="65"/>
    </location>
</feature>
<evidence type="ECO:0000313" key="4">
    <source>
        <dbReference type="Proteomes" id="UP000812966"/>
    </source>
</evidence>
<feature type="coiled-coil region" evidence="1">
    <location>
        <begin position="668"/>
        <end position="695"/>
    </location>
</feature>
<accession>A0A8K0JN98</accession>
<evidence type="ECO:0000256" key="2">
    <source>
        <dbReference type="SAM" id="MobiDB-lite"/>
    </source>
</evidence>
<feature type="compositionally biased region" description="Polar residues" evidence="2">
    <location>
        <begin position="245"/>
        <end position="258"/>
    </location>
</feature>
<dbReference type="AlphaFoldDB" id="A0A8K0JN98"/>
<sequence length="799" mass="87500">MSAEAETKVEGQSPVPQASTEDAASPASPMQQDAALASDDARIENQMEVEQENSKQPESEPRQVGEDSETTRYPPVPAQVLQNVKDLKDEILSGQHPTVQAPEGGPDADEEENEERVDVVLKSFEAKREEEDGQEGQAQRDAADSDQEAKTGNKRDAESMLITEEDAPAPQDVGVAKGQAQEAPERDAKRARHEQDQGAHKRASNQREKTAADASFRKPSVSDSRASRGDLHASGSGLSRSGSRTYTENSQTRPSTYNDRYLGPDARGGRSYASDRNSVSNRSAATSHTDRLSTDSSRRDHERDRVQESRSHRDSAYERGGPPPSNGRDYRRPDRDGDDRRVSSGPPAPTDRDVKPALRDRISGAPPLRRPSPPVSAASNGATRYSKPPQHKPELYGDRPADDRRTGYKDRAPPGQRERYPSSGAPAGSVPGYDRREVARTSSMPERMSDPRSFPPKNSTSYSEIRGLPDPRPPYPEQARKSPPLDSRYTKPSSTYRDNEPHRSNPNVTYSRPPVPRDPLGPPPPRGSSPPPRRAYEAPAGTAPSVSSGRTYGYGPNSTVPSQSYAAGRPEFDRYAAGGPPGDAYRERERPAEYRAPPAAAPSPDRYYPASVAPPPAVDPYARTSYERQPPQYDRYGRPIPLEQGLPPTYASPARSAAPYIAPPVPASSVLDAELLDLKARMAELERRREAEKMVAVAVPPPRSYPNGFPELSYGGGPRGGMTSDRGYPPRERVREREREPASLYPPRNGPLPGTARDSAYGPPRNGPNDLPPPRNMPMHRGPARRSPPPLGRDDRSRR</sequence>
<dbReference type="EMBL" id="JABELV010000033">
    <property type="protein sequence ID" value="KAG7562403.1"/>
    <property type="molecule type" value="Genomic_DNA"/>
</dbReference>
<evidence type="ECO:0000256" key="1">
    <source>
        <dbReference type="SAM" id="Coils"/>
    </source>
</evidence>
<feature type="region of interest" description="Disordered" evidence="2">
    <location>
        <begin position="698"/>
        <end position="799"/>
    </location>
</feature>
<gene>
    <name evidence="3" type="ORF">FFLO_02183</name>
</gene>
<feature type="compositionally biased region" description="Basic and acidic residues" evidence="2">
    <location>
        <begin position="288"/>
        <end position="317"/>
    </location>
</feature>
<organism evidence="3 4">
    <name type="scientific">Filobasidium floriforme</name>
    <dbReference type="NCBI Taxonomy" id="5210"/>
    <lineage>
        <taxon>Eukaryota</taxon>
        <taxon>Fungi</taxon>
        <taxon>Dikarya</taxon>
        <taxon>Basidiomycota</taxon>
        <taxon>Agaricomycotina</taxon>
        <taxon>Tremellomycetes</taxon>
        <taxon>Filobasidiales</taxon>
        <taxon>Filobasidiaceae</taxon>
        <taxon>Filobasidium</taxon>
    </lineage>
</organism>
<protein>
    <submittedName>
        <fullName evidence="3">Uncharacterized protein</fullName>
    </submittedName>
</protein>
<feature type="compositionally biased region" description="Low complexity" evidence="2">
    <location>
        <begin position="594"/>
        <end position="611"/>
    </location>
</feature>
<feature type="compositionally biased region" description="Basic and acidic residues" evidence="2">
    <location>
        <begin position="728"/>
        <end position="741"/>
    </location>
</feature>
<feature type="compositionally biased region" description="Basic and acidic residues" evidence="2">
    <location>
        <begin position="328"/>
        <end position="342"/>
    </location>
</feature>
<proteinExistence type="predicted"/>
<feature type="region of interest" description="Disordered" evidence="2">
    <location>
        <begin position="1"/>
        <end position="651"/>
    </location>
</feature>
<name>A0A8K0JN98_9TREE</name>
<feature type="compositionally biased region" description="Low complexity" evidence="2">
    <location>
        <begin position="234"/>
        <end position="244"/>
    </location>
</feature>
<comment type="caution">
    <text evidence="3">The sequence shown here is derived from an EMBL/GenBank/DDBJ whole genome shotgun (WGS) entry which is preliminary data.</text>
</comment>
<keyword evidence="1" id="KW-0175">Coiled coil</keyword>
<feature type="compositionally biased region" description="Basic and acidic residues" evidence="2">
    <location>
        <begin position="350"/>
        <end position="362"/>
    </location>
</feature>
<feature type="compositionally biased region" description="Polar residues" evidence="2">
    <location>
        <begin position="544"/>
        <end position="565"/>
    </location>
</feature>
<keyword evidence="4" id="KW-1185">Reference proteome</keyword>
<feature type="compositionally biased region" description="Polar residues" evidence="2">
    <location>
        <begin position="274"/>
        <end position="287"/>
    </location>
</feature>
<feature type="compositionally biased region" description="Pro residues" evidence="2">
    <location>
        <begin position="513"/>
        <end position="533"/>
    </location>
</feature>
<feature type="compositionally biased region" description="Acidic residues" evidence="2">
    <location>
        <begin position="106"/>
        <end position="115"/>
    </location>
</feature>
<evidence type="ECO:0000313" key="3">
    <source>
        <dbReference type="EMBL" id="KAG7562403.1"/>
    </source>
</evidence>